<gene>
    <name evidence="3" type="ORF">PIB30_004210</name>
</gene>
<name>A0ABU6R2J7_9FABA</name>
<dbReference type="Proteomes" id="UP001341840">
    <property type="component" value="Unassembled WGS sequence"/>
</dbReference>
<keyword evidence="1" id="KW-1133">Transmembrane helix</keyword>
<comment type="caution">
    <text evidence="3">The sequence shown here is derived from an EMBL/GenBank/DDBJ whole genome shotgun (WGS) entry which is preliminary data.</text>
</comment>
<dbReference type="InterPro" id="IPR039391">
    <property type="entry name" value="Phytocyanin-like"/>
</dbReference>
<sequence>MSSSSGIRGMYYVAVLVVAFAVVTLAEVHHVVGGDRGWDPDSDLLSWSNQRLFTVGDQIWFTYSVAQGLIAEVKSREEFEACDVRNPIKMYTEGLHTVPLGREGIRYFASTDFQNCKNGLKLHLHVLPKDHHHHAPPTPITKVVVEAAAPSSPSSAYSPSYHCSHETILMLMLFVIIFFA</sequence>
<dbReference type="SUPFAM" id="SSF49503">
    <property type="entry name" value="Cupredoxins"/>
    <property type="match status" value="1"/>
</dbReference>
<dbReference type="InterPro" id="IPR003245">
    <property type="entry name" value="Phytocyanin_dom"/>
</dbReference>
<keyword evidence="1" id="KW-0472">Membrane</keyword>
<dbReference type="Pfam" id="PF02298">
    <property type="entry name" value="Cu_bind_like"/>
    <property type="match status" value="1"/>
</dbReference>
<dbReference type="PROSITE" id="PS51485">
    <property type="entry name" value="PHYTOCYANIN"/>
    <property type="match status" value="1"/>
</dbReference>
<dbReference type="EMBL" id="JASCZI010030216">
    <property type="protein sequence ID" value="MED6118606.1"/>
    <property type="molecule type" value="Genomic_DNA"/>
</dbReference>
<evidence type="ECO:0000259" key="2">
    <source>
        <dbReference type="PROSITE" id="PS51485"/>
    </source>
</evidence>
<evidence type="ECO:0000313" key="3">
    <source>
        <dbReference type="EMBL" id="MED6118606.1"/>
    </source>
</evidence>
<dbReference type="CDD" id="cd04216">
    <property type="entry name" value="Phytocyanin"/>
    <property type="match status" value="1"/>
</dbReference>
<dbReference type="PANTHER" id="PTHR33021:SF31">
    <property type="entry name" value="OS02G0720100 PROTEIN"/>
    <property type="match status" value="1"/>
</dbReference>
<reference evidence="3 4" key="1">
    <citation type="journal article" date="2023" name="Plants (Basel)">
        <title>Bridging the Gap: Combining Genomics and Transcriptomics Approaches to Understand Stylosanthes scabra, an Orphan Legume from the Brazilian Caatinga.</title>
        <authorList>
            <person name="Ferreira-Neto J.R.C."/>
            <person name="da Silva M.D."/>
            <person name="Binneck E."/>
            <person name="de Melo N.F."/>
            <person name="da Silva R.H."/>
            <person name="de Melo A.L.T.M."/>
            <person name="Pandolfi V."/>
            <person name="Bustamante F.O."/>
            <person name="Brasileiro-Vidal A.C."/>
            <person name="Benko-Iseppon A.M."/>
        </authorList>
    </citation>
    <scope>NUCLEOTIDE SEQUENCE [LARGE SCALE GENOMIC DNA]</scope>
    <source>
        <tissue evidence="3">Leaves</tissue>
    </source>
</reference>
<dbReference type="InterPro" id="IPR008972">
    <property type="entry name" value="Cupredoxin"/>
</dbReference>
<accession>A0ABU6R2J7</accession>
<evidence type="ECO:0000313" key="4">
    <source>
        <dbReference type="Proteomes" id="UP001341840"/>
    </source>
</evidence>
<dbReference type="PANTHER" id="PTHR33021">
    <property type="entry name" value="BLUE COPPER PROTEIN"/>
    <property type="match status" value="1"/>
</dbReference>
<feature type="transmembrane region" description="Helical" evidence="1">
    <location>
        <begin position="12"/>
        <end position="32"/>
    </location>
</feature>
<feature type="domain" description="Phytocyanin" evidence="2">
    <location>
        <begin position="28"/>
        <end position="128"/>
    </location>
</feature>
<keyword evidence="4" id="KW-1185">Reference proteome</keyword>
<dbReference type="Gene3D" id="2.60.40.420">
    <property type="entry name" value="Cupredoxins - blue copper proteins"/>
    <property type="match status" value="1"/>
</dbReference>
<keyword evidence="1" id="KW-0812">Transmembrane</keyword>
<protein>
    <recommendedName>
        <fullName evidence="2">Phytocyanin domain-containing protein</fullName>
    </recommendedName>
</protein>
<proteinExistence type="predicted"/>
<evidence type="ECO:0000256" key="1">
    <source>
        <dbReference type="SAM" id="Phobius"/>
    </source>
</evidence>
<organism evidence="3 4">
    <name type="scientific">Stylosanthes scabra</name>
    <dbReference type="NCBI Taxonomy" id="79078"/>
    <lineage>
        <taxon>Eukaryota</taxon>
        <taxon>Viridiplantae</taxon>
        <taxon>Streptophyta</taxon>
        <taxon>Embryophyta</taxon>
        <taxon>Tracheophyta</taxon>
        <taxon>Spermatophyta</taxon>
        <taxon>Magnoliopsida</taxon>
        <taxon>eudicotyledons</taxon>
        <taxon>Gunneridae</taxon>
        <taxon>Pentapetalae</taxon>
        <taxon>rosids</taxon>
        <taxon>fabids</taxon>
        <taxon>Fabales</taxon>
        <taxon>Fabaceae</taxon>
        <taxon>Papilionoideae</taxon>
        <taxon>50 kb inversion clade</taxon>
        <taxon>dalbergioids sensu lato</taxon>
        <taxon>Dalbergieae</taxon>
        <taxon>Pterocarpus clade</taxon>
        <taxon>Stylosanthes</taxon>
    </lineage>
</organism>